<keyword evidence="4" id="KW-1185">Reference proteome</keyword>
<sequence>EKGRPLSKFGEWDVNDPASAEGFTVIFNKARDEKKTGGKPESPGKVDPNIRHGGVDTGTGTGRPSSHSSTTSSFVDNVVLLSAPMEEHGVLGDNPVEQNYYLHYDNHAFDEYCKLEYPSVPKRKRFLRVAFVNWAVHWLAWRCLNDGRYQNFILAIDVDGELFCEIRVLKSFRQDEPLDYHLSVSGDGNSVAMFTTTRGRNCPEDFLDIWVMKEYGIEDSWAKLITLSPPDPERRVPYKPLCFRNNGEVVS</sequence>
<evidence type="ECO:0000259" key="2">
    <source>
        <dbReference type="Pfam" id="PF05627"/>
    </source>
</evidence>
<dbReference type="EMBL" id="RDQH01000337">
    <property type="protein sequence ID" value="RXH85149.1"/>
    <property type="molecule type" value="Genomic_DNA"/>
</dbReference>
<feature type="region of interest" description="Disordered" evidence="1">
    <location>
        <begin position="25"/>
        <end position="71"/>
    </location>
</feature>
<dbReference type="AlphaFoldDB" id="A0A498IPP6"/>
<feature type="domain" description="RIN4 pathogenic type III effector avirulence factor Avr cleavage site" evidence="2">
    <location>
        <begin position="1"/>
        <end position="35"/>
    </location>
</feature>
<protein>
    <recommendedName>
        <fullName evidence="2">RIN4 pathogenic type III effector avirulence factor Avr cleavage site domain-containing protein</fullName>
    </recommendedName>
</protein>
<dbReference type="Pfam" id="PF05627">
    <property type="entry name" value="AvrRpt-cleavage"/>
    <property type="match status" value="1"/>
</dbReference>
<comment type="caution">
    <text evidence="3">The sequence shown here is derived from an EMBL/GenBank/DDBJ whole genome shotgun (WGS) entry which is preliminary data.</text>
</comment>
<dbReference type="PANTHER" id="PTHR33159:SF101">
    <property type="entry name" value="OS04G0379600 PROTEIN"/>
    <property type="match status" value="1"/>
</dbReference>
<reference evidence="3 4" key="1">
    <citation type="submission" date="2018-10" db="EMBL/GenBank/DDBJ databases">
        <title>A high-quality apple genome assembly.</title>
        <authorList>
            <person name="Hu J."/>
        </authorList>
    </citation>
    <scope>NUCLEOTIDE SEQUENCE [LARGE SCALE GENOMIC DNA]</scope>
    <source>
        <strain evidence="4">cv. HFTH1</strain>
        <tissue evidence="3">Young leaf</tissue>
    </source>
</reference>
<organism evidence="3 4">
    <name type="scientific">Malus domestica</name>
    <name type="common">Apple</name>
    <name type="synonym">Pyrus malus</name>
    <dbReference type="NCBI Taxonomy" id="3750"/>
    <lineage>
        <taxon>Eukaryota</taxon>
        <taxon>Viridiplantae</taxon>
        <taxon>Streptophyta</taxon>
        <taxon>Embryophyta</taxon>
        <taxon>Tracheophyta</taxon>
        <taxon>Spermatophyta</taxon>
        <taxon>Magnoliopsida</taxon>
        <taxon>eudicotyledons</taxon>
        <taxon>Gunneridae</taxon>
        <taxon>Pentapetalae</taxon>
        <taxon>rosids</taxon>
        <taxon>fabids</taxon>
        <taxon>Rosales</taxon>
        <taxon>Rosaceae</taxon>
        <taxon>Amygdaloideae</taxon>
        <taxon>Maleae</taxon>
        <taxon>Malus</taxon>
    </lineage>
</organism>
<dbReference type="PANTHER" id="PTHR33159">
    <property type="entry name" value="RPM1-INTERACTING PROTEIN 4 (RIN4) FAMILY PROTEIN"/>
    <property type="match status" value="1"/>
</dbReference>
<proteinExistence type="predicted"/>
<evidence type="ECO:0000256" key="1">
    <source>
        <dbReference type="SAM" id="MobiDB-lite"/>
    </source>
</evidence>
<gene>
    <name evidence="3" type="ORF">DVH24_041917</name>
</gene>
<name>A0A498IPP6_MALDO</name>
<dbReference type="InterPro" id="IPR040387">
    <property type="entry name" value="RIN4/NOI4"/>
</dbReference>
<evidence type="ECO:0000313" key="3">
    <source>
        <dbReference type="EMBL" id="RXH85149.1"/>
    </source>
</evidence>
<feature type="compositionally biased region" description="Low complexity" evidence="1">
    <location>
        <begin position="62"/>
        <end position="71"/>
    </location>
</feature>
<feature type="compositionally biased region" description="Basic and acidic residues" evidence="1">
    <location>
        <begin position="29"/>
        <end position="54"/>
    </location>
</feature>
<accession>A0A498IPP6</accession>
<dbReference type="Proteomes" id="UP000290289">
    <property type="component" value="Chromosome 11"/>
</dbReference>
<dbReference type="InterPro" id="IPR008700">
    <property type="entry name" value="TypeIII_avirulence_cleave"/>
</dbReference>
<evidence type="ECO:0000313" key="4">
    <source>
        <dbReference type="Proteomes" id="UP000290289"/>
    </source>
</evidence>
<feature type="non-terminal residue" evidence="3">
    <location>
        <position position="1"/>
    </location>
</feature>